<dbReference type="OrthoDB" id="1524169at2"/>
<name>A0A271J0C7_9BACT</name>
<dbReference type="EMBL" id="MQWD01000001">
    <property type="protein sequence ID" value="PAP76504.1"/>
    <property type="molecule type" value="Genomic_DNA"/>
</dbReference>
<dbReference type="Proteomes" id="UP000216339">
    <property type="component" value="Unassembled WGS sequence"/>
</dbReference>
<accession>A0A271J0C7</accession>
<gene>
    <name evidence="1" type="ORF">BSZ37_08650</name>
</gene>
<dbReference type="AlphaFoldDB" id="A0A271J0C7"/>
<keyword evidence="2" id="KW-1185">Reference proteome</keyword>
<organism evidence="1 2">
    <name type="scientific">Rubrivirga marina</name>
    <dbReference type="NCBI Taxonomy" id="1196024"/>
    <lineage>
        <taxon>Bacteria</taxon>
        <taxon>Pseudomonadati</taxon>
        <taxon>Rhodothermota</taxon>
        <taxon>Rhodothermia</taxon>
        <taxon>Rhodothermales</taxon>
        <taxon>Rubricoccaceae</taxon>
        <taxon>Rubrivirga</taxon>
    </lineage>
</organism>
<evidence type="ECO:0008006" key="3">
    <source>
        <dbReference type="Google" id="ProtNLM"/>
    </source>
</evidence>
<dbReference type="RefSeq" id="WP_095510161.1">
    <property type="nucleotide sequence ID" value="NZ_MQWD01000001.1"/>
</dbReference>
<reference evidence="1 2" key="1">
    <citation type="submission" date="2016-11" db="EMBL/GenBank/DDBJ databases">
        <title>Study of marine rhodopsin-containing bacteria.</title>
        <authorList>
            <person name="Yoshizawa S."/>
            <person name="Kumagai Y."/>
            <person name="Kogure K."/>
        </authorList>
    </citation>
    <scope>NUCLEOTIDE SEQUENCE [LARGE SCALE GENOMIC DNA]</scope>
    <source>
        <strain evidence="1 2">SAORIC-28</strain>
    </source>
</reference>
<evidence type="ECO:0000313" key="1">
    <source>
        <dbReference type="EMBL" id="PAP76504.1"/>
    </source>
</evidence>
<evidence type="ECO:0000313" key="2">
    <source>
        <dbReference type="Proteomes" id="UP000216339"/>
    </source>
</evidence>
<proteinExistence type="predicted"/>
<protein>
    <recommendedName>
        <fullName evidence="3">Outer membrane protein beta-barrel domain-containing protein</fullName>
    </recommendedName>
</protein>
<sequence>MPVRLLIVFALVGLAGCVPYTVGSTPATVAPREIEPSAMLQIASGRRDLDRDDEPGGAALMLGNEARLGLDERSDVGVRLIGLGSLTATYKRRLTGPIRGDAGTSLIVGAGVIGASHLHLEATVVASPGPIDGAPRVVPYGALRLQDLTPFSGDALDTTPALGLVVGGRFGWPDLAVSPEIGVFYSPSPLAGDDDVIVVPSVTVRGDRLRKALGL</sequence>
<comment type="caution">
    <text evidence="1">The sequence shown here is derived from an EMBL/GenBank/DDBJ whole genome shotgun (WGS) entry which is preliminary data.</text>
</comment>
<dbReference type="PROSITE" id="PS51257">
    <property type="entry name" value="PROKAR_LIPOPROTEIN"/>
    <property type="match status" value="1"/>
</dbReference>